<dbReference type="PANTHER" id="PTHR23150:SF19">
    <property type="entry name" value="FORMYLGLYCINE-GENERATING ENZYME"/>
    <property type="match status" value="1"/>
</dbReference>
<evidence type="ECO:0000313" key="3">
    <source>
        <dbReference type="Proteomes" id="UP001056756"/>
    </source>
</evidence>
<dbReference type="Gene3D" id="3.90.1580.10">
    <property type="entry name" value="paralog of FGE (formylglycine-generating enzyme)"/>
    <property type="match status" value="1"/>
</dbReference>
<dbReference type="EMBL" id="CP097899">
    <property type="protein sequence ID" value="URN94421.1"/>
    <property type="molecule type" value="Genomic_DNA"/>
</dbReference>
<dbReference type="Proteomes" id="UP001056756">
    <property type="component" value="Chromosome"/>
</dbReference>
<dbReference type="Pfam" id="PF03781">
    <property type="entry name" value="FGE-sulfatase"/>
    <property type="match status" value="1"/>
</dbReference>
<sequence length="333" mass="37945">MENKKACCGGNRNSITISNDINMNPNTRNHVETVQKPNSTSSQMLTHHVESFVPLEGGTFWMGSNSDEGFPNDGEGPMREIFIDSFEISKYTVTNIQFADFVTHTGYVTEAEKFNWSYVYTDFVSKNNLIHKIASPPKLPWWSAIKGAYWACPEGEGSTWVGRENHPVVHISWNDATAYCKWIGGRLPTEAEWEYAARGGLEGKRYPWGNELQPNKQHMCNIWQGKFPIKNHASDGYLGTAPVEAFEPNGYGLYQMSGNVWEWCQDYFDRNYHQSSNSTNPLWTKDTGLRSIRGGSYMCHRDYCNRYRVAARSSNTPDTSIGHCGFRVVRDRK</sequence>
<dbReference type="InterPro" id="IPR016187">
    <property type="entry name" value="CTDL_fold"/>
</dbReference>
<accession>A0A9J6ZEC9</accession>
<dbReference type="PANTHER" id="PTHR23150">
    <property type="entry name" value="SULFATASE MODIFYING FACTOR 1, 2"/>
    <property type="match status" value="1"/>
</dbReference>
<dbReference type="InterPro" id="IPR042095">
    <property type="entry name" value="SUMF_sf"/>
</dbReference>
<reference evidence="2" key="1">
    <citation type="submission" date="2022-05" db="EMBL/GenBank/DDBJ databases">
        <title>Novel bacterial taxa in a minimal lignocellulolytic consortium and its capacity to transform plastics disclosed by genome-resolved metagenomics.</title>
        <authorList>
            <person name="Rodriguez C.A.D."/>
            <person name="Diaz-Garcia L."/>
            <person name="Herrera K."/>
            <person name="Tarazona N.A."/>
            <person name="Sproer C."/>
            <person name="Overmann J."/>
            <person name="Jimenez D.J."/>
        </authorList>
    </citation>
    <scope>NUCLEOTIDE SEQUENCE</scope>
    <source>
        <strain evidence="2">MAG5</strain>
    </source>
</reference>
<organism evidence="2 3">
    <name type="scientific">Candidatus Pristimantibacillus lignocellulolyticus</name>
    <dbReference type="NCBI Taxonomy" id="2994561"/>
    <lineage>
        <taxon>Bacteria</taxon>
        <taxon>Bacillati</taxon>
        <taxon>Bacillota</taxon>
        <taxon>Bacilli</taxon>
        <taxon>Bacillales</taxon>
        <taxon>Paenibacillaceae</taxon>
        <taxon>Candidatus Pristimantibacillus</taxon>
    </lineage>
</organism>
<gene>
    <name evidence="2" type="ORF">NAG76_21800</name>
</gene>
<dbReference type="InterPro" id="IPR005532">
    <property type="entry name" value="SUMF_dom"/>
</dbReference>
<feature type="domain" description="Sulfatase-modifying factor enzyme-like" evidence="1">
    <location>
        <begin position="50"/>
        <end position="330"/>
    </location>
</feature>
<proteinExistence type="predicted"/>
<dbReference type="AlphaFoldDB" id="A0A9J6ZEC9"/>
<dbReference type="SUPFAM" id="SSF56436">
    <property type="entry name" value="C-type lectin-like"/>
    <property type="match status" value="1"/>
</dbReference>
<name>A0A9J6ZEC9_9BACL</name>
<protein>
    <submittedName>
        <fullName evidence="2">Formylglycine-generating enzyme family protein</fullName>
    </submittedName>
</protein>
<dbReference type="KEGG" id="plig:NAG76_21800"/>
<dbReference type="InterPro" id="IPR051043">
    <property type="entry name" value="Sulfatase_Mod_Factor_Kinase"/>
</dbReference>
<evidence type="ECO:0000313" key="2">
    <source>
        <dbReference type="EMBL" id="URN94421.1"/>
    </source>
</evidence>
<dbReference type="GO" id="GO:0120147">
    <property type="term" value="F:formylglycine-generating oxidase activity"/>
    <property type="evidence" value="ECO:0007669"/>
    <property type="project" value="TreeGrafter"/>
</dbReference>
<evidence type="ECO:0000259" key="1">
    <source>
        <dbReference type="Pfam" id="PF03781"/>
    </source>
</evidence>